<dbReference type="Proteomes" id="UP000077628">
    <property type="component" value="Unassembled WGS sequence"/>
</dbReference>
<dbReference type="STRING" id="702114.A1355_10230"/>
<reference evidence="2" key="1">
    <citation type="submission" date="2016-03" db="EMBL/GenBank/DDBJ databases">
        <authorList>
            <person name="Heylen K."/>
            <person name="De Vos P."/>
            <person name="Vekeman B."/>
        </authorList>
    </citation>
    <scope>NUCLEOTIDE SEQUENCE [LARGE SCALE GENOMIC DNA]</scope>
    <source>
        <strain evidence="2">R-45383</strain>
    </source>
</reference>
<evidence type="ECO:0000313" key="2">
    <source>
        <dbReference type="Proteomes" id="UP000077628"/>
    </source>
</evidence>
<dbReference type="AlphaFoldDB" id="A0A177ND43"/>
<dbReference type="SUPFAM" id="SSF103196">
    <property type="entry name" value="Roadblock/LC7 domain"/>
    <property type="match status" value="1"/>
</dbReference>
<organism evidence="1 2">
    <name type="scientific">Methylomonas koyamae</name>
    <dbReference type="NCBI Taxonomy" id="702114"/>
    <lineage>
        <taxon>Bacteria</taxon>
        <taxon>Pseudomonadati</taxon>
        <taxon>Pseudomonadota</taxon>
        <taxon>Gammaproteobacteria</taxon>
        <taxon>Methylococcales</taxon>
        <taxon>Methylococcaceae</taxon>
        <taxon>Methylomonas</taxon>
    </lineage>
</organism>
<proteinExistence type="predicted"/>
<keyword evidence="2" id="KW-1185">Reference proteome</keyword>
<sequence length="151" mass="15673">MHWFESQLAELDRLAAAYSAAQLQPSDDLVGTSASLRTKRGEFIGALQTLVDGVVRIKGIDACAAYHEGLILASAGQLPHADALGALIEDSIGVARDSSTILKLGDIEQLVIVGSASKVAVLNIGPVVLCIACPKTTNLAAALSEPVKAKR</sequence>
<evidence type="ECO:0000313" key="1">
    <source>
        <dbReference type="EMBL" id="OAI15978.1"/>
    </source>
</evidence>
<dbReference type="RefSeq" id="WP_064030482.1">
    <property type="nucleotide sequence ID" value="NZ_LUUK01000189.1"/>
</dbReference>
<dbReference type="Gene3D" id="3.30.450.30">
    <property type="entry name" value="Dynein light chain 2a, cytoplasmic"/>
    <property type="match status" value="1"/>
</dbReference>
<comment type="caution">
    <text evidence="1">The sequence shown here is derived from an EMBL/GenBank/DDBJ whole genome shotgun (WGS) entry which is preliminary data.</text>
</comment>
<accession>A0A177ND43</accession>
<dbReference type="OrthoDB" id="5569892at2"/>
<gene>
    <name evidence="1" type="ORF">A1355_10230</name>
</gene>
<dbReference type="EMBL" id="LUUK01000189">
    <property type="protein sequence ID" value="OAI15978.1"/>
    <property type="molecule type" value="Genomic_DNA"/>
</dbReference>
<name>A0A177ND43_9GAMM</name>
<evidence type="ECO:0008006" key="3">
    <source>
        <dbReference type="Google" id="ProtNLM"/>
    </source>
</evidence>
<protein>
    <recommendedName>
        <fullName evidence="3">Roadblock/LAMTOR2 domain-containing protein</fullName>
    </recommendedName>
</protein>